<evidence type="ECO:0000256" key="2">
    <source>
        <dbReference type="SAM" id="Phobius"/>
    </source>
</evidence>
<proteinExistence type="predicted"/>
<protein>
    <recommendedName>
        <fullName evidence="3">Zn(2)-C6 fungal-type domain-containing protein</fullName>
    </recommendedName>
</protein>
<dbReference type="InterPro" id="IPR036864">
    <property type="entry name" value="Zn2-C6_fun-type_DNA-bd_sf"/>
</dbReference>
<dbReference type="Gene3D" id="4.10.240.10">
    <property type="entry name" value="Zn(2)-C6 fungal-type DNA-binding domain"/>
    <property type="match status" value="1"/>
</dbReference>
<dbReference type="PROSITE" id="PS00463">
    <property type="entry name" value="ZN2_CY6_FUNGAL_1"/>
    <property type="match status" value="1"/>
</dbReference>
<dbReference type="Pfam" id="PF00172">
    <property type="entry name" value="Zn_clus"/>
    <property type="match status" value="1"/>
</dbReference>
<dbReference type="GO" id="GO:0000981">
    <property type="term" value="F:DNA-binding transcription factor activity, RNA polymerase II-specific"/>
    <property type="evidence" value="ECO:0007669"/>
    <property type="project" value="InterPro"/>
</dbReference>
<feature type="domain" description="Zn(2)-C6 fungal-type" evidence="3">
    <location>
        <begin position="27"/>
        <end position="57"/>
    </location>
</feature>
<dbReference type="GeneID" id="54285444"/>
<evidence type="ECO:0000256" key="1">
    <source>
        <dbReference type="ARBA" id="ARBA00023242"/>
    </source>
</evidence>
<keyword evidence="2" id="KW-0812">Transmembrane</keyword>
<dbReference type="InterPro" id="IPR053181">
    <property type="entry name" value="EcdB-like_regulator"/>
</dbReference>
<dbReference type="GO" id="GO:0008270">
    <property type="term" value="F:zinc ion binding"/>
    <property type="evidence" value="ECO:0007669"/>
    <property type="project" value="InterPro"/>
</dbReference>
<dbReference type="SMART" id="SM00066">
    <property type="entry name" value="GAL4"/>
    <property type="match status" value="1"/>
</dbReference>
<organism evidence="4 5">
    <name type="scientific">Aaosphaeria arxii CBS 175.79</name>
    <dbReference type="NCBI Taxonomy" id="1450172"/>
    <lineage>
        <taxon>Eukaryota</taxon>
        <taxon>Fungi</taxon>
        <taxon>Dikarya</taxon>
        <taxon>Ascomycota</taxon>
        <taxon>Pezizomycotina</taxon>
        <taxon>Dothideomycetes</taxon>
        <taxon>Pleosporomycetidae</taxon>
        <taxon>Pleosporales</taxon>
        <taxon>Pleosporales incertae sedis</taxon>
        <taxon>Aaosphaeria</taxon>
    </lineage>
</organism>
<evidence type="ECO:0000259" key="3">
    <source>
        <dbReference type="PROSITE" id="PS50048"/>
    </source>
</evidence>
<dbReference type="OrthoDB" id="4356994at2759"/>
<dbReference type="EMBL" id="ML978069">
    <property type="protein sequence ID" value="KAF2016311.1"/>
    <property type="molecule type" value="Genomic_DNA"/>
</dbReference>
<keyword evidence="2" id="KW-0472">Membrane</keyword>
<keyword evidence="1" id="KW-0539">Nucleus</keyword>
<dbReference type="Proteomes" id="UP000799778">
    <property type="component" value="Unassembled WGS sequence"/>
</dbReference>
<evidence type="ECO:0000313" key="5">
    <source>
        <dbReference type="Proteomes" id="UP000799778"/>
    </source>
</evidence>
<accession>A0A6A5XUC3</accession>
<dbReference type="PROSITE" id="PS50048">
    <property type="entry name" value="ZN2_CY6_FUNGAL_2"/>
    <property type="match status" value="1"/>
</dbReference>
<dbReference type="PANTHER" id="PTHR47785">
    <property type="entry name" value="ZN(II)2CYS6 TRANSCRIPTION FACTOR (EUROFUNG)-RELATED-RELATED"/>
    <property type="match status" value="1"/>
</dbReference>
<reference evidence="4" key="1">
    <citation type="journal article" date="2020" name="Stud. Mycol.">
        <title>101 Dothideomycetes genomes: a test case for predicting lifestyles and emergence of pathogens.</title>
        <authorList>
            <person name="Haridas S."/>
            <person name="Albert R."/>
            <person name="Binder M."/>
            <person name="Bloem J."/>
            <person name="Labutti K."/>
            <person name="Salamov A."/>
            <person name="Andreopoulos B."/>
            <person name="Baker S."/>
            <person name="Barry K."/>
            <person name="Bills G."/>
            <person name="Bluhm B."/>
            <person name="Cannon C."/>
            <person name="Castanera R."/>
            <person name="Culley D."/>
            <person name="Daum C."/>
            <person name="Ezra D."/>
            <person name="Gonzalez J."/>
            <person name="Henrissat B."/>
            <person name="Kuo A."/>
            <person name="Liang C."/>
            <person name="Lipzen A."/>
            <person name="Lutzoni F."/>
            <person name="Magnuson J."/>
            <person name="Mondo S."/>
            <person name="Nolan M."/>
            <person name="Ohm R."/>
            <person name="Pangilinan J."/>
            <person name="Park H.-J."/>
            <person name="Ramirez L."/>
            <person name="Alfaro M."/>
            <person name="Sun H."/>
            <person name="Tritt A."/>
            <person name="Yoshinaga Y."/>
            <person name="Zwiers L.-H."/>
            <person name="Turgeon B."/>
            <person name="Goodwin S."/>
            <person name="Spatafora J."/>
            <person name="Crous P."/>
            <person name="Grigoriev I."/>
        </authorList>
    </citation>
    <scope>NUCLEOTIDE SEQUENCE</scope>
    <source>
        <strain evidence="4">CBS 175.79</strain>
    </source>
</reference>
<keyword evidence="2" id="KW-1133">Transmembrane helix</keyword>
<dbReference type="CDD" id="cd00067">
    <property type="entry name" value="GAL4"/>
    <property type="match status" value="1"/>
</dbReference>
<dbReference type="AlphaFoldDB" id="A0A6A5XUC3"/>
<dbReference type="RefSeq" id="XP_033384650.1">
    <property type="nucleotide sequence ID" value="XM_033528047.1"/>
</dbReference>
<sequence length="580" mass="64332">MDVGSGTSKRPAPRGTAAYPRKRAVAACQTCRSRKTKCDNRRPTCSFCERAGATCNYSTQDLSAYDPASLAILDRLDNLERSLKHQISLVPASIASASPGTSPSTIMVPSPAVHDETSSNHATGNVSISEGSSLAITVEHILAWPVFEGQFQEQTNLAQLLRTSRQLDQPGNANFDLDIGTCRRLLESCFEHVLSKNPVLEEDSLRKTMNSVCMNGVEWTSESCLVLLVCALGSIASPDATPSDWIVARSYFSAAQRRIGMLLTSPGLIAAQCYFLAGVYFMYSISPLEAWRMFAQAVTCIYPEYPVSTPPGQYSLEECVYWSCWKSEVELRMNLRLSSFGGGGVVGDQYPQHIPEPPVTTDASHEPKWYYYLADISLRRLELNIRDTVSAILKRKTSMGSRYRELVRVVPTLEEQLQDWVRSSPDIFTVHESEETILQFIIGGRLLDSYDVLYIPFLEAALSTPSFSEDVASLVDDYARKALDCCAERFRERKPGFATRHHGTWLMLRTSTRSSLMILATCISGRLDLLPDGWQNALAVAAYSLNIWKDESYDVKAQLEIILSLSAKVGLDLSADMNGR</sequence>
<gene>
    <name evidence="4" type="ORF">BU24DRAFT_422656</name>
</gene>
<evidence type="ECO:0000313" key="4">
    <source>
        <dbReference type="EMBL" id="KAF2016311.1"/>
    </source>
</evidence>
<dbReference type="PANTHER" id="PTHR47785:SF5">
    <property type="entry name" value="ZN(II)2CYS6 TRANSCRIPTION FACTOR (EUROFUNG)"/>
    <property type="match status" value="1"/>
</dbReference>
<name>A0A6A5XUC3_9PLEO</name>
<keyword evidence="5" id="KW-1185">Reference proteome</keyword>
<feature type="transmembrane region" description="Helical" evidence="2">
    <location>
        <begin position="259"/>
        <end position="283"/>
    </location>
</feature>
<dbReference type="SUPFAM" id="SSF57701">
    <property type="entry name" value="Zn2/Cys6 DNA-binding domain"/>
    <property type="match status" value="1"/>
</dbReference>
<dbReference type="CDD" id="cd12148">
    <property type="entry name" value="fungal_TF_MHR"/>
    <property type="match status" value="1"/>
</dbReference>
<dbReference type="InterPro" id="IPR001138">
    <property type="entry name" value="Zn2Cys6_DnaBD"/>
</dbReference>